<dbReference type="AlphaFoldDB" id="A0A8J8NC94"/>
<sequence>MRLSQTHRNKVCQIHSICREAYNSNQLIDQFYICGLLFLKRCYAYFKSPQVVRIIIWENNDFLTIQKLKMLTSWIEKE</sequence>
<name>A0A8J8NC94_HALGN</name>
<keyword evidence="2" id="KW-1185">Reference proteome</keyword>
<comment type="caution">
    <text evidence="1">The sequence shown here is derived from an EMBL/GenBank/DDBJ whole genome shotgun (WGS) entry which is preliminary data.</text>
</comment>
<dbReference type="EMBL" id="RRYP01022897">
    <property type="protein sequence ID" value="TNV72323.1"/>
    <property type="molecule type" value="Genomic_DNA"/>
</dbReference>
<gene>
    <name evidence="1" type="ORF">FGO68_gene17024</name>
</gene>
<reference evidence="1" key="1">
    <citation type="submission" date="2019-06" db="EMBL/GenBank/DDBJ databases">
        <authorList>
            <person name="Zheng W."/>
        </authorList>
    </citation>
    <scope>NUCLEOTIDE SEQUENCE</scope>
    <source>
        <strain evidence="1">QDHG01</strain>
    </source>
</reference>
<proteinExistence type="predicted"/>
<organism evidence="1 2">
    <name type="scientific">Halteria grandinella</name>
    <dbReference type="NCBI Taxonomy" id="5974"/>
    <lineage>
        <taxon>Eukaryota</taxon>
        <taxon>Sar</taxon>
        <taxon>Alveolata</taxon>
        <taxon>Ciliophora</taxon>
        <taxon>Intramacronucleata</taxon>
        <taxon>Spirotrichea</taxon>
        <taxon>Stichotrichia</taxon>
        <taxon>Sporadotrichida</taxon>
        <taxon>Halteriidae</taxon>
        <taxon>Halteria</taxon>
    </lineage>
</organism>
<accession>A0A8J8NC94</accession>
<dbReference type="Proteomes" id="UP000785679">
    <property type="component" value="Unassembled WGS sequence"/>
</dbReference>
<evidence type="ECO:0000313" key="1">
    <source>
        <dbReference type="EMBL" id="TNV72323.1"/>
    </source>
</evidence>
<evidence type="ECO:0000313" key="2">
    <source>
        <dbReference type="Proteomes" id="UP000785679"/>
    </source>
</evidence>
<protein>
    <submittedName>
        <fullName evidence="1">Uncharacterized protein</fullName>
    </submittedName>
</protein>